<dbReference type="STRING" id="942150.IV64_GL000715"/>
<keyword evidence="3" id="KW-1185">Reference proteome</keyword>
<dbReference type="Proteomes" id="UP000051783">
    <property type="component" value="Unassembled WGS sequence"/>
</dbReference>
<comment type="caution">
    <text evidence="2">The sequence shown here is derived from an EMBL/GenBank/DDBJ whole genome shotgun (WGS) entry which is preliminary data.</text>
</comment>
<dbReference type="EMBL" id="JQCL01000080">
    <property type="protein sequence ID" value="KRO08623.1"/>
    <property type="molecule type" value="Genomic_DNA"/>
</dbReference>
<accession>A0A0R2M3G4</accession>
<name>A0A0R2M3G4_9LACO</name>
<protein>
    <recommendedName>
        <fullName evidence="1">Helicase Helix-turn-helix domain-containing protein</fullName>
    </recommendedName>
</protein>
<organism evidence="2 3">
    <name type="scientific">Lactiplantibacillus xiangfangensis</name>
    <dbReference type="NCBI Taxonomy" id="942150"/>
    <lineage>
        <taxon>Bacteria</taxon>
        <taxon>Bacillati</taxon>
        <taxon>Bacillota</taxon>
        <taxon>Bacilli</taxon>
        <taxon>Lactobacillales</taxon>
        <taxon>Lactobacillaceae</taxon>
        <taxon>Lactiplantibacillus</taxon>
    </lineage>
</organism>
<feature type="domain" description="Helicase Helix-turn-helix" evidence="1">
    <location>
        <begin position="247"/>
        <end position="336"/>
    </location>
</feature>
<dbReference type="RefSeq" id="WP_057707207.1">
    <property type="nucleotide sequence ID" value="NZ_JQCL01000080.1"/>
</dbReference>
<proteinExistence type="predicted"/>
<dbReference type="AlphaFoldDB" id="A0A0R2M3G4"/>
<dbReference type="PIRSF" id="PIRSF021350">
    <property type="entry name" value="UCP021350"/>
    <property type="match status" value="1"/>
</dbReference>
<dbReference type="Pfam" id="PF14493">
    <property type="entry name" value="HTH_40"/>
    <property type="match status" value="1"/>
</dbReference>
<evidence type="ECO:0000313" key="2">
    <source>
        <dbReference type="EMBL" id="KRO08623.1"/>
    </source>
</evidence>
<dbReference type="PATRIC" id="fig|942150.3.peg.732"/>
<evidence type="ECO:0000259" key="1">
    <source>
        <dbReference type="Pfam" id="PF14493"/>
    </source>
</evidence>
<gene>
    <name evidence="2" type="ORF">IV64_GL000715</name>
</gene>
<sequence>MFSDYVLFLFATQPRRAKGIFNVLRGRRTVSTLFAGLTYGCLDQLDSWHGVPLEKFIATAAQLERAGDLVSPSPGYYQLTAQGATRQQTQRALRYQPVAMHVFQTTDVRRFAALSQLALQVVSEAAHRENRYYPVTTDPGVQAIVKAWFRRFHGPTLGQTIYEGLQAFLASLPDELAQIFVQSLTGYQFPGQTDAQLATTFKRSPVEMLVIRRDLTCRWIIWLGQHQTDPLWALLAPLVKASPVSSSAQRTFQDFLQAGDLEMISNRRHLKLSTVREHLLEVAILTPDFPFDRLLTKTVSQQLTTIFTHQPVLTSWQFAQVQAVMPQLDFFYFRLFQIMRCQHERG</sequence>
<dbReference type="InterPro" id="IPR008308">
    <property type="entry name" value="YpbB-like"/>
</dbReference>
<reference evidence="2 3" key="1">
    <citation type="journal article" date="2015" name="Genome Announc.">
        <title>Expanding the biotechnology potential of lactobacilli through comparative genomics of 213 strains and associated genera.</title>
        <authorList>
            <person name="Sun Z."/>
            <person name="Harris H.M."/>
            <person name="McCann A."/>
            <person name="Guo C."/>
            <person name="Argimon S."/>
            <person name="Zhang W."/>
            <person name="Yang X."/>
            <person name="Jeffery I.B."/>
            <person name="Cooney J.C."/>
            <person name="Kagawa T.F."/>
            <person name="Liu W."/>
            <person name="Song Y."/>
            <person name="Salvetti E."/>
            <person name="Wrobel A."/>
            <person name="Rasinkangas P."/>
            <person name="Parkhill J."/>
            <person name="Rea M.C."/>
            <person name="O'Sullivan O."/>
            <person name="Ritari J."/>
            <person name="Douillard F.P."/>
            <person name="Paul Ross R."/>
            <person name="Yang R."/>
            <person name="Briner A.E."/>
            <person name="Felis G.E."/>
            <person name="de Vos W.M."/>
            <person name="Barrangou R."/>
            <person name="Klaenhammer T.R."/>
            <person name="Caufield P.W."/>
            <person name="Cui Y."/>
            <person name="Zhang H."/>
            <person name="O'Toole P.W."/>
        </authorList>
    </citation>
    <scope>NUCLEOTIDE SEQUENCE [LARGE SCALE GENOMIC DNA]</scope>
    <source>
        <strain evidence="2 3">LMG 26013</strain>
    </source>
</reference>
<dbReference type="InterPro" id="IPR029491">
    <property type="entry name" value="Helicase_HTH"/>
</dbReference>
<dbReference type="OrthoDB" id="2146354at2"/>
<evidence type="ECO:0000313" key="3">
    <source>
        <dbReference type="Proteomes" id="UP000051783"/>
    </source>
</evidence>